<protein>
    <recommendedName>
        <fullName evidence="5">Regulator of chromosome condensation domain-containing protein</fullName>
    </recommendedName>
</protein>
<comment type="caution">
    <text evidence="3">The sequence shown here is derived from an EMBL/GenBank/DDBJ whole genome shotgun (WGS) entry which is preliminary data.</text>
</comment>
<sequence length="479" mass="52785">MLLLSKSHLTAAVSRPILLTKANFNLSKSSLYNTLFTLCGNDVVESLTSNYNLSQNQRYFYSTTTTTTTTTISNTNDGKNKVFSWGSGLNGKLCHGLEEKKIVIPKEIQIPNNSDSGNNNPTHITTGTTYSIIAAFDNVNNTPVLYGCGDNRDAQLIVGNGKIHSIADLEILSTKNTVQLFKDKHIVDLVSGTYHNVCRLDDGTCLFWGTSNSGQLGNPVYSRVQFDPYDNKLLSEIGIKKIGCGTTFTLALSNQGQLYSFGSSSFNELGNGDCFNERVPKKINNPLLDQRKIVDIAPGFFHNMVLDDQNTLLVWGRNQESQCFPAEDGIGKGSFCDVQILDTSILESDEKIVKIGSSSFNSYVLTDKGFIYSIGSNEQGQLGVGKSFEKGRLNKVNLPISVKTFYTGFKSIIVTDGERFFGWGSNFDHQLSLETRCVYFDPVELQNLNDLNKKFKIQNISISMSHTLSINSPSQSPSS</sequence>
<dbReference type="OrthoDB" id="8068875at2759"/>
<dbReference type="Gene3D" id="2.130.10.30">
    <property type="entry name" value="Regulator of chromosome condensation 1/beta-lactamase-inhibitor protein II"/>
    <property type="match status" value="2"/>
</dbReference>
<name>A0A8J4PWQ6_9MYCE</name>
<dbReference type="PANTHER" id="PTHR22870:SF408">
    <property type="entry name" value="OS09G0560450 PROTEIN"/>
    <property type="match status" value="1"/>
</dbReference>
<dbReference type="PROSITE" id="PS50012">
    <property type="entry name" value="RCC1_3"/>
    <property type="match status" value="4"/>
</dbReference>
<proteinExistence type="predicted"/>
<accession>A0A8J4PWQ6</accession>
<dbReference type="InterPro" id="IPR009091">
    <property type="entry name" value="RCC1/BLIP-II"/>
</dbReference>
<dbReference type="PRINTS" id="PR00633">
    <property type="entry name" value="RCCNDNSATION"/>
</dbReference>
<gene>
    <name evidence="3" type="ORF">CYY_004552</name>
</gene>
<organism evidence="3 4">
    <name type="scientific">Polysphondylium violaceum</name>
    <dbReference type="NCBI Taxonomy" id="133409"/>
    <lineage>
        <taxon>Eukaryota</taxon>
        <taxon>Amoebozoa</taxon>
        <taxon>Evosea</taxon>
        <taxon>Eumycetozoa</taxon>
        <taxon>Dictyostelia</taxon>
        <taxon>Dictyosteliales</taxon>
        <taxon>Dictyosteliaceae</taxon>
        <taxon>Polysphondylium</taxon>
    </lineage>
</organism>
<dbReference type="AlphaFoldDB" id="A0A8J4PWQ6"/>
<dbReference type="Proteomes" id="UP000695562">
    <property type="component" value="Unassembled WGS sequence"/>
</dbReference>
<keyword evidence="4" id="KW-1185">Reference proteome</keyword>
<dbReference type="PANTHER" id="PTHR22870">
    <property type="entry name" value="REGULATOR OF CHROMOSOME CONDENSATION"/>
    <property type="match status" value="1"/>
</dbReference>
<keyword evidence="1" id="KW-0677">Repeat</keyword>
<evidence type="ECO:0008006" key="5">
    <source>
        <dbReference type="Google" id="ProtNLM"/>
    </source>
</evidence>
<evidence type="ECO:0000313" key="4">
    <source>
        <dbReference type="Proteomes" id="UP000695562"/>
    </source>
</evidence>
<feature type="repeat" description="RCC1" evidence="2">
    <location>
        <begin position="369"/>
        <end position="436"/>
    </location>
</feature>
<dbReference type="InterPro" id="IPR051210">
    <property type="entry name" value="Ub_ligase/GEF_domain"/>
</dbReference>
<dbReference type="InterPro" id="IPR000408">
    <property type="entry name" value="Reg_chr_condens"/>
</dbReference>
<reference evidence="3" key="1">
    <citation type="submission" date="2020-01" db="EMBL/GenBank/DDBJ databases">
        <title>Development of genomics and gene disruption for Polysphondylium violaceum indicates a role for the polyketide synthase stlB in stalk morphogenesis.</title>
        <authorList>
            <person name="Narita B."/>
            <person name="Kawabe Y."/>
            <person name="Kin K."/>
            <person name="Saito T."/>
            <person name="Gibbs R."/>
            <person name="Kuspa A."/>
            <person name="Muzny D."/>
            <person name="Queller D."/>
            <person name="Richards S."/>
            <person name="Strassman J."/>
            <person name="Sucgang R."/>
            <person name="Worley K."/>
            <person name="Schaap P."/>
        </authorList>
    </citation>
    <scope>NUCLEOTIDE SEQUENCE</scope>
    <source>
        <strain evidence="3">QSvi11</strain>
    </source>
</reference>
<dbReference type="EMBL" id="AJWJ01000163">
    <property type="protein sequence ID" value="KAF2074149.1"/>
    <property type="molecule type" value="Genomic_DNA"/>
</dbReference>
<feature type="repeat" description="RCC1" evidence="2">
    <location>
        <begin position="203"/>
        <end position="255"/>
    </location>
</feature>
<evidence type="ECO:0000256" key="1">
    <source>
        <dbReference type="ARBA" id="ARBA00022737"/>
    </source>
</evidence>
<dbReference type="SUPFAM" id="SSF50985">
    <property type="entry name" value="RCC1/BLIP-II"/>
    <property type="match status" value="1"/>
</dbReference>
<dbReference type="Pfam" id="PF00415">
    <property type="entry name" value="RCC1"/>
    <property type="match status" value="2"/>
</dbReference>
<evidence type="ECO:0000256" key="2">
    <source>
        <dbReference type="PROSITE-ProRule" id="PRU00235"/>
    </source>
</evidence>
<feature type="repeat" description="RCC1" evidence="2">
    <location>
        <begin position="80"/>
        <end position="137"/>
    </location>
</feature>
<evidence type="ECO:0000313" key="3">
    <source>
        <dbReference type="EMBL" id="KAF2074149.1"/>
    </source>
</evidence>
<feature type="repeat" description="RCC1" evidence="2">
    <location>
        <begin position="256"/>
        <end position="309"/>
    </location>
</feature>